<keyword evidence="1" id="KW-0175">Coiled coil</keyword>
<evidence type="ECO:0000256" key="2">
    <source>
        <dbReference type="SAM" id="MobiDB-lite"/>
    </source>
</evidence>
<evidence type="ECO:0000313" key="5">
    <source>
        <dbReference type="EMBL" id="RWR96198.1"/>
    </source>
</evidence>
<feature type="compositionally biased region" description="Basic and acidic residues" evidence="2">
    <location>
        <begin position="40"/>
        <end position="64"/>
    </location>
</feature>
<dbReference type="InterPro" id="IPR008978">
    <property type="entry name" value="HSP20-like_chaperone"/>
</dbReference>
<dbReference type="InterPro" id="IPR037893">
    <property type="entry name" value="CS_CacyBP"/>
</dbReference>
<protein>
    <submittedName>
        <fullName evidence="5">Calcyclin-binding-like protein</fullName>
    </submittedName>
</protein>
<dbReference type="FunFam" id="2.60.40.790:FF:000040">
    <property type="entry name" value="Calcyclin binding protein"/>
    <property type="match status" value="1"/>
</dbReference>
<dbReference type="Proteomes" id="UP000283530">
    <property type="component" value="Unassembled WGS sequence"/>
</dbReference>
<comment type="caution">
    <text evidence="5">The sequence shown here is derived from an EMBL/GenBank/DDBJ whole genome shotgun (WGS) entry which is preliminary data.</text>
</comment>
<name>A0A443PZP5_9MAGN</name>
<evidence type="ECO:0000256" key="1">
    <source>
        <dbReference type="SAM" id="Coils"/>
    </source>
</evidence>
<dbReference type="CDD" id="cd06468">
    <property type="entry name" value="p23_CacyBP"/>
    <property type="match status" value="1"/>
</dbReference>
<feature type="region of interest" description="Disordered" evidence="2">
    <location>
        <begin position="1"/>
        <end position="64"/>
    </location>
</feature>
<keyword evidence="6" id="KW-1185">Reference proteome</keyword>
<proteinExistence type="predicted"/>
<dbReference type="InterPro" id="IPR007699">
    <property type="entry name" value="SGS_dom"/>
</dbReference>
<dbReference type="EMBL" id="QPKB01000012">
    <property type="protein sequence ID" value="RWR96198.1"/>
    <property type="molecule type" value="Genomic_DNA"/>
</dbReference>
<dbReference type="SUPFAM" id="SSF49764">
    <property type="entry name" value="HSP20-like chaperones"/>
    <property type="match status" value="1"/>
</dbReference>
<feature type="coiled-coil region" evidence="1">
    <location>
        <begin position="199"/>
        <end position="296"/>
    </location>
</feature>
<organism evidence="5 6">
    <name type="scientific">Cinnamomum micranthum f. kanehirae</name>
    <dbReference type="NCBI Taxonomy" id="337451"/>
    <lineage>
        <taxon>Eukaryota</taxon>
        <taxon>Viridiplantae</taxon>
        <taxon>Streptophyta</taxon>
        <taxon>Embryophyta</taxon>
        <taxon>Tracheophyta</taxon>
        <taxon>Spermatophyta</taxon>
        <taxon>Magnoliopsida</taxon>
        <taxon>Magnoliidae</taxon>
        <taxon>Laurales</taxon>
        <taxon>Lauraceae</taxon>
        <taxon>Cinnamomum</taxon>
    </lineage>
</organism>
<feature type="compositionally biased region" description="Polar residues" evidence="2">
    <location>
        <begin position="22"/>
        <end position="39"/>
    </location>
</feature>
<dbReference type="AlphaFoldDB" id="A0A443PZP5"/>
<dbReference type="GO" id="GO:0031625">
    <property type="term" value="F:ubiquitin protein ligase binding"/>
    <property type="evidence" value="ECO:0007669"/>
    <property type="project" value="InterPro"/>
</dbReference>
<dbReference type="Gene3D" id="2.60.40.790">
    <property type="match status" value="1"/>
</dbReference>
<accession>A0A443PZP5</accession>
<dbReference type="GO" id="GO:0015631">
    <property type="term" value="F:tubulin binding"/>
    <property type="evidence" value="ECO:0007669"/>
    <property type="project" value="InterPro"/>
</dbReference>
<feature type="domain" description="SGS" evidence="3">
    <location>
        <begin position="484"/>
        <end position="558"/>
    </location>
</feature>
<dbReference type="STRING" id="337451.A0A443PZP5"/>
<dbReference type="InterPro" id="IPR007052">
    <property type="entry name" value="CS_dom"/>
</dbReference>
<gene>
    <name evidence="5" type="ORF">CKAN_02556800</name>
</gene>
<evidence type="ECO:0000313" key="6">
    <source>
        <dbReference type="Proteomes" id="UP000283530"/>
    </source>
</evidence>
<dbReference type="OrthoDB" id="782896at2759"/>
<dbReference type="PROSITE" id="PS51048">
    <property type="entry name" value="SGS"/>
    <property type="match status" value="1"/>
</dbReference>
<sequence>MMRRSRVSEMPQRQSLRAPLQRRTSSSESVGSHPSMTKRPTTDRNSKLGDRCSPRNPLVEKKLRTRISDLESQLGQVQEELKNFKEQLAFAEVDKNREAQEVVEKADARIPAQDHPPHTQDENLSLRKLPEENAISMGNLETEVFEVPLVVVRSDSGIDVPHLPNQKDDETKPIAACSELVAEPYNPVGRSNIPENMGMSELKVILAKKKKEIDSISAENDKLKQQISEAAAKVSVVKAKEEETALKLSHIGVELEETKAEAACAAEELKAAVEAKVTLETEMKKLRVQTEQWQKAAGEAASVLAGEVEVGGQKVAAQSSSLGKHVGFELVGYGGFDSLEDFDEGLESGKKKGSGIRIGTAMGALPIINFVLHPVSVRLQNLRDAAGPAHVPPPVSVMKAPATSALNYITLGTFSWDQDSDKIKIYASLEGVEQDKIETVFKPMSVDIKFHDVQGKNFRYTIPKLNKDVVPEKSKVVVKPNKVIITLFKASKGNWLDLHFKEDKVKPNLDKEKDPMAGIMDLMKNMYEEGDDDMKRTIAKAWSDARSGKTADPLQGLR</sequence>
<dbReference type="Pfam" id="PF04969">
    <property type="entry name" value="CS"/>
    <property type="match status" value="1"/>
</dbReference>
<evidence type="ECO:0000259" key="4">
    <source>
        <dbReference type="PROSITE" id="PS51203"/>
    </source>
</evidence>
<reference evidence="5 6" key="1">
    <citation type="journal article" date="2019" name="Nat. Plants">
        <title>Stout camphor tree genome fills gaps in understanding of flowering plant genome evolution.</title>
        <authorList>
            <person name="Chaw S.M."/>
            <person name="Liu Y.C."/>
            <person name="Wu Y.W."/>
            <person name="Wang H.Y."/>
            <person name="Lin C.I."/>
            <person name="Wu C.S."/>
            <person name="Ke H.M."/>
            <person name="Chang L.Y."/>
            <person name="Hsu C.Y."/>
            <person name="Yang H.T."/>
            <person name="Sudianto E."/>
            <person name="Hsu M.H."/>
            <person name="Wu K.P."/>
            <person name="Wang L.N."/>
            <person name="Leebens-Mack J.H."/>
            <person name="Tsai I.J."/>
        </authorList>
    </citation>
    <scope>NUCLEOTIDE SEQUENCE [LARGE SCALE GENOMIC DNA]</scope>
    <source>
        <strain evidence="6">cv. Chaw 1501</strain>
        <tissue evidence="5">Young leaves</tissue>
    </source>
</reference>
<evidence type="ECO:0000259" key="3">
    <source>
        <dbReference type="PROSITE" id="PS51048"/>
    </source>
</evidence>
<dbReference type="PANTHER" id="PTHR47686:SF1">
    <property type="entry name" value="CALCYCLIN-BINDING PROTEIN"/>
    <property type="match status" value="1"/>
</dbReference>
<dbReference type="GO" id="GO:0044548">
    <property type="term" value="F:S100 protein binding"/>
    <property type="evidence" value="ECO:0007669"/>
    <property type="project" value="InterPro"/>
</dbReference>
<dbReference type="PANTHER" id="PTHR47686">
    <property type="entry name" value="SGS DOMAIN-CONTAINING PROTEIN"/>
    <property type="match status" value="1"/>
</dbReference>
<feature type="domain" description="CS" evidence="4">
    <location>
        <begin position="409"/>
        <end position="499"/>
    </location>
</feature>
<dbReference type="PROSITE" id="PS51203">
    <property type="entry name" value="CS"/>
    <property type="match status" value="1"/>
</dbReference>